<evidence type="ECO:0000313" key="5">
    <source>
        <dbReference type="EMBL" id="NQV66407.1"/>
    </source>
</evidence>
<dbReference type="PROSITE" id="PS00201">
    <property type="entry name" value="FLAVODOXIN"/>
    <property type="match status" value="1"/>
</dbReference>
<dbReference type="GO" id="GO:0003955">
    <property type="term" value="F:NAD(P)H dehydrogenase (quinone) activity"/>
    <property type="evidence" value="ECO:0007669"/>
    <property type="project" value="TreeGrafter"/>
</dbReference>
<evidence type="ECO:0000256" key="3">
    <source>
        <dbReference type="ARBA" id="ARBA00022643"/>
    </source>
</evidence>
<dbReference type="GO" id="GO:0009055">
    <property type="term" value="F:electron transfer activity"/>
    <property type="evidence" value="ECO:0007669"/>
    <property type="project" value="InterPro"/>
</dbReference>
<dbReference type="Proteomes" id="UP000754644">
    <property type="component" value="Unassembled WGS sequence"/>
</dbReference>
<dbReference type="Gene3D" id="3.40.50.360">
    <property type="match status" value="1"/>
</dbReference>
<evidence type="ECO:0000256" key="1">
    <source>
        <dbReference type="ARBA" id="ARBA00001917"/>
    </source>
</evidence>
<reference evidence="5" key="1">
    <citation type="submission" date="2020-05" db="EMBL/GenBank/DDBJ databases">
        <title>Sulfur intermediates as new biogeochemical hubs in an aquatic model microbial ecosystem.</title>
        <authorList>
            <person name="Vigneron A."/>
        </authorList>
    </citation>
    <scope>NUCLEOTIDE SEQUENCE</scope>
    <source>
        <strain evidence="5">Bin.250</strain>
    </source>
</reference>
<dbReference type="InterPro" id="IPR008254">
    <property type="entry name" value="Flavodoxin/NO_synth"/>
</dbReference>
<dbReference type="InterPro" id="IPR001226">
    <property type="entry name" value="Flavodoxin_CS"/>
</dbReference>
<evidence type="ECO:0000259" key="4">
    <source>
        <dbReference type="PROSITE" id="PS50902"/>
    </source>
</evidence>
<dbReference type="InterPro" id="IPR029039">
    <property type="entry name" value="Flavoprotein-like_sf"/>
</dbReference>
<comment type="cofactor">
    <cofactor evidence="1">
        <name>FMN</name>
        <dbReference type="ChEBI" id="CHEBI:58210"/>
    </cofactor>
</comment>
<dbReference type="EMBL" id="JABMOJ010000515">
    <property type="protein sequence ID" value="NQV66407.1"/>
    <property type="molecule type" value="Genomic_DNA"/>
</dbReference>
<dbReference type="PANTHER" id="PTHR30546:SF23">
    <property type="entry name" value="FLAVOPROTEIN-LIKE PROTEIN YCP4-RELATED"/>
    <property type="match status" value="1"/>
</dbReference>
<feature type="domain" description="Flavodoxin-like" evidence="4">
    <location>
        <begin position="4"/>
        <end position="152"/>
    </location>
</feature>
<evidence type="ECO:0000313" key="6">
    <source>
        <dbReference type="Proteomes" id="UP000754644"/>
    </source>
</evidence>
<dbReference type="PROSITE" id="PS50902">
    <property type="entry name" value="FLAVODOXIN_LIKE"/>
    <property type="match status" value="1"/>
</dbReference>
<dbReference type="GO" id="GO:0010181">
    <property type="term" value="F:FMN binding"/>
    <property type="evidence" value="ECO:0007669"/>
    <property type="project" value="InterPro"/>
</dbReference>
<dbReference type="SUPFAM" id="SSF52218">
    <property type="entry name" value="Flavoproteins"/>
    <property type="match status" value="1"/>
</dbReference>
<gene>
    <name evidence="5" type="ORF">HQ497_13680</name>
</gene>
<dbReference type="Pfam" id="PF03358">
    <property type="entry name" value="FMN_red"/>
    <property type="match status" value="1"/>
</dbReference>
<dbReference type="InterPro" id="IPR005025">
    <property type="entry name" value="FMN_Rdtase-like_dom"/>
</dbReference>
<keyword evidence="3" id="KW-0288">FMN</keyword>
<proteinExistence type="predicted"/>
<dbReference type="GO" id="GO:0016020">
    <property type="term" value="C:membrane"/>
    <property type="evidence" value="ECO:0007669"/>
    <property type="project" value="TreeGrafter"/>
</dbReference>
<accession>A0A973AAE0</accession>
<organism evidence="5 6">
    <name type="scientific">SAR86 cluster bacterium</name>
    <dbReference type="NCBI Taxonomy" id="2030880"/>
    <lineage>
        <taxon>Bacteria</taxon>
        <taxon>Pseudomonadati</taxon>
        <taxon>Pseudomonadota</taxon>
        <taxon>Gammaproteobacteria</taxon>
        <taxon>SAR86 cluster</taxon>
    </lineage>
</organism>
<comment type="caution">
    <text evidence="5">The sequence shown here is derived from an EMBL/GenBank/DDBJ whole genome shotgun (WGS) entry which is preliminary data.</text>
</comment>
<keyword evidence="2" id="KW-0285">Flavoprotein</keyword>
<name>A0A973AAE0_9GAMM</name>
<dbReference type="PANTHER" id="PTHR30546">
    <property type="entry name" value="FLAVODOXIN-RELATED PROTEIN WRBA-RELATED"/>
    <property type="match status" value="1"/>
</dbReference>
<sequence>MKHLLIVFHSKDGTTGKMAEAVARGCEHPDIEIEIRLRVAHAADVDDLLWADGLILGTPENFGYMSGAMKDFFDRTFYPAEGKVEGLPYCIFISASNDGTGALTSIRRIASGFPFKEVQEPIISRGNVTPETLVQCEEFGLYMAAGIESGIF</sequence>
<protein>
    <submittedName>
        <fullName evidence="5">Flavodoxin family protein</fullName>
    </submittedName>
</protein>
<dbReference type="AlphaFoldDB" id="A0A973AAE0"/>
<evidence type="ECO:0000256" key="2">
    <source>
        <dbReference type="ARBA" id="ARBA00022630"/>
    </source>
</evidence>